<keyword evidence="2" id="KW-1185">Reference proteome</keyword>
<sequence length="73" mass="8002">MSKTSEANSLSPVACMHVPWSVHSATRKPTRRKERARVFNDLLSRSAHQPQAVLLVLSMAIAKSPSSASTLWS</sequence>
<organism evidence="1 2">
    <name type="scientific">Daedalea quercina L-15889</name>
    <dbReference type="NCBI Taxonomy" id="1314783"/>
    <lineage>
        <taxon>Eukaryota</taxon>
        <taxon>Fungi</taxon>
        <taxon>Dikarya</taxon>
        <taxon>Basidiomycota</taxon>
        <taxon>Agaricomycotina</taxon>
        <taxon>Agaricomycetes</taxon>
        <taxon>Polyporales</taxon>
        <taxon>Fomitopsis</taxon>
    </lineage>
</organism>
<dbReference type="Proteomes" id="UP000076727">
    <property type="component" value="Unassembled WGS sequence"/>
</dbReference>
<accession>A0A165L8Y7</accession>
<dbReference type="EMBL" id="KV429141">
    <property type="protein sequence ID" value="KZT64097.1"/>
    <property type="molecule type" value="Genomic_DNA"/>
</dbReference>
<proteinExistence type="predicted"/>
<dbReference type="AlphaFoldDB" id="A0A165L8Y7"/>
<gene>
    <name evidence="1" type="ORF">DAEQUDRAFT_64567</name>
</gene>
<protein>
    <submittedName>
        <fullName evidence="1">Uncharacterized protein</fullName>
    </submittedName>
</protein>
<name>A0A165L8Y7_9APHY</name>
<reference evidence="1 2" key="1">
    <citation type="journal article" date="2016" name="Mol. Biol. Evol.">
        <title>Comparative Genomics of Early-Diverging Mushroom-Forming Fungi Provides Insights into the Origins of Lignocellulose Decay Capabilities.</title>
        <authorList>
            <person name="Nagy L.G."/>
            <person name="Riley R."/>
            <person name="Tritt A."/>
            <person name="Adam C."/>
            <person name="Daum C."/>
            <person name="Floudas D."/>
            <person name="Sun H."/>
            <person name="Yadav J.S."/>
            <person name="Pangilinan J."/>
            <person name="Larsson K.H."/>
            <person name="Matsuura K."/>
            <person name="Barry K."/>
            <person name="Labutti K."/>
            <person name="Kuo R."/>
            <person name="Ohm R.A."/>
            <person name="Bhattacharya S.S."/>
            <person name="Shirouzu T."/>
            <person name="Yoshinaga Y."/>
            <person name="Martin F.M."/>
            <person name="Grigoriev I.V."/>
            <person name="Hibbett D.S."/>
        </authorList>
    </citation>
    <scope>NUCLEOTIDE SEQUENCE [LARGE SCALE GENOMIC DNA]</scope>
    <source>
        <strain evidence="1 2">L-15889</strain>
    </source>
</reference>
<evidence type="ECO:0000313" key="2">
    <source>
        <dbReference type="Proteomes" id="UP000076727"/>
    </source>
</evidence>
<evidence type="ECO:0000313" key="1">
    <source>
        <dbReference type="EMBL" id="KZT64097.1"/>
    </source>
</evidence>